<evidence type="ECO:0000313" key="7">
    <source>
        <dbReference type="Proteomes" id="UP000026960"/>
    </source>
</evidence>
<dbReference type="InterPro" id="IPR046357">
    <property type="entry name" value="PPIase_dom_sf"/>
</dbReference>
<sequence length="464" mass="50580">MVRAGTGATVGGQGQDWRRRGMALPNLPPPVVTCKSSGHGILDDKVNGGIHPHRCRSGPRPRFLASAAGLGVQARDTDSIPTAEPLYGLPALQPPAPSVEDEQGPFFHKHPKLKFMHKKKPCPRSSATATTCGCSANFKMGLFLIIEVMTTVNRSSQVIDGLDESVMTMEEGEVAEFTIPPQHAFDAVGSDQHQFPFVPRNATVVYKIELLSVVNEKHPLYIPSRSEIVEYASRKEKEGDIYFNLGKHLRAHRRYFKARQIIAYSRFGVRSGEFNLIKLLSIPTSEIDAQLEEMWISSTFKAAKCAIQLGCCKQASDYYGEVLNYDAANVQAQQQQKLLQEFPDGSSRDPDAMQRGFERFPPEYESELQLNATVSAAAFSPRRKGKHSYRGGVFYIPDVQANSSQPASTPSTAPSTPNPTTPPTNALATGTSGTPSGSAAQSSSGTINTNRGFLFRCFGPSPTN</sequence>
<dbReference type="InterPro" id="IPR001179">
    <property type="entry name" value="PPIase_FKBP_dom"/>
</dbReference>
<feature type="region of interest" description="Disordered" evidence="4">
    <location>
        <begin position="1"/>
        <end position="21"/>
    </location>
</feature>
<dbReference type="Gene3D" id="1.25.40.10">
    <property type="entry name" value="Tetratricopeptide repeat domain"/>
    <property type="match status" value="1"/>
</dbReference>
<feature type="compositionally biased region" description="Polar residues" evidence="4">
    <location>
        <begin position="430"/>
        <end position="451"/>
    </location>
</feature>
<reference evidence="6" key="2">
    <citation type="submission" date="2015-03" db="UniProtKB">
        <authorList>
            <consortium name="EnsemblPlants"/>
        </authorList>
    </citation>
    <scope>IDENTIFICATION</scope>
</reference>
<feature type="compositionally biased region" description="Low complexity" evidence="4">
    <location>
        <begin position="401"/>
        <end position="415"/>
    </location>
</feature>
<name>A0A0D3EQ88_9ORYZ</name>
<dbReference type="Pfam" id="PF00254">
    <property type="entry name" value="FKBP_C"/>
    <property type="match status" value="1"/>
</dbReference>
<evidence type="ECO:0000313" key="6">
    <source>
        <dbReference type="EnsemblPlants" id="OBART01G19760.4"/>
    </source>
</evidence>
<reference evidence="6" key="1">
    <citation type="journal article" date="2009" name="Rice">
        <title>De Novo Next Generation Sequencing of Plant Genomes.</title>
        <authorList>
            <person name="Rounsley S."/>
            <person name="Marri P.R."/>
            <person name="Yu Y."/>
            <person name="He R."/>
            <person name="Sisneros N."/>
            <person name="Goicoechea J.L."/>
            <person name="Lee S.J."/>
            <person name="Angelova A."/>
            <person name="Kudrna D."/>
            <person name="Luo M."/>
            <person name="Affourtit J."/>
            <person name="Desany B."/>
            <person name="Knight J."/>
            <person name="Niazi F."/>
            <person name="Egholm M."/>
            <person name="Wing R.A."/>
        </authorList>
    </citation>
    <scope>NUCLEOTIDE SEQUENCE [LARGE SCALE GENOMIC DNA]</scope>
    <source>
        <strain evidence="6">cv. IRGC 105608</strain>
    </source>
</reference>
<feature type="region of interest" description="Disordered" evidence="4">
    <location>
        <begin position="400"/>
        <end position="452"/>
    </location>
</feature>
<keyword evidence="3" id="KW-0697">Rotamase</keyword>
<evidence type="ECO:0000256" key="4">
    <source>
        <dbReference type="SAM" id="MobiDB-lite"/>
    </source>
</evidence>
<dbReference type="Gene3D" id="3.10.50.40">
    <property type="match status" value="1"/>
</dbReference>
<organism evidence="6">
    <name type="scientific">Oryza barthii</name>
    <dbReference type="NCBI Taxonomy" id="65489"/>
    <lineage>
        <taxon>Eukaryota</taxon>
        <taxon>Viridiplantae</taxon>
        <taxon>Streptophyta</taxon>
        <taxon>Embryophyta</taxon>
        <taxon>Tracheophyta</taxon>
        <taxon>Spermatophyta</taxon>
        <taxon>Magnoliopsida</taxon>
        <taxon>Liliopsida</taxon>
        <taxon>Poales</taxon>
        <taxon>Poaceae</taxon>
        <taxon>BOP clade</taxon>
        <taxon>Oryzoideae</taxon>
        <taxon>Oryzeae</taxon>
        <taxon>Oryzinae</taxon>
        <taxon>Oryza</taxon>
    </lineage>
</organism>
<accession>A0A0D3EQ88</accession>
<evidence type="ECO:0000256" key="3">
    <source>
        <dbReference type="PROSITE-ProRule" id="PRU00277"/>
    </source>
</evidence>
<dbReference type="PROSITE" id="PS50059">
    <property type="entry name" value="FKBP_PPIASE"/>
    <property type="match status" value="1"/>
</dbReference>
<dbReference type="AlphaFoldDB" id="A0A0D3EQ88"/>
<dbReference type="GO" id="GO:0003755">
    <property type="term" value="F:peptidyl-prolyl cis-trans isomerase activity"/>
    <property type="evidence" value="ECO:0007669"/>
    <property type="project" value="UniProtKB-KW"/>
</dbReference>
<evidence type="ECO:0000256" key="1">
    <source>
        <dbReference type="ARBA" id="ARBA00022737"/>
    </source>
</evidence>
<evidence type="ECO:0000259" key="5">
    <source>
        <dbReference type="PROSITE" id="PS50059"/>
    </source>
</evidence>
<comment type="catalytic activity">
    <reaction evidence="3">
        <text>[protein]-peptidylproline (omega=180) = [protein]-peptidylproline (omega=0)</text>
        <dbReference type="Rhea" id="RHEA:16237"/>
        <dbReference type="Rhea" id="RHEA-COMP:10747"/>
        <dbReference type="Rhea" id="RHEA-COMP:10748"/>
        <dbReference type="ChEBI" id="CHEBI:83833"/>
        <dbReference type="ChEBI" id="CHEBI:83834"/>
        <dbReference type="EC" id="5.2.1.8"/>
    </reaction>
</comment>
<protein>
    <recommendedName>
        <fullName evidence="3">peptidylprolyl isomerase</fullName>
        <ecNumber evidence="3">5.2.1.8</ecNumber>
    </recommendedName>
</protein>
<evidence type="ECO:0000256" key="2">
    <source>
        <dbReference type="ARBA" id="ARBA00022803"/>
    </source>
</evidence>
<dbReference type="EC" id="5.2.1.8" evidence="3"/>
<dbReference type="Proteomes" id="UP000026960">
    <property type="component" value="Chromosome 1"/>
</dbReference>
<proteinExistence type="predicted"/>
<dbReference type="HOGENOM" id="CLU_047184_0_0_1"/>
<dbReference type="InterPro" id="IPR011990">
    <property type="entry name" value="TPR-like_helical_dom_sf"/>
</dbReference>
<keyword evidence="7" id="KW-1185">Reference proteome</keyword>
<dbReference type="PANTHER" id="PTHR46512">
    <property type="entry name" value="PEPTIDYLPROLYL ISOMERASE"/>
    <property type="match status" value="1"/>
</dbReference>
<dbReference type="SUPFAM" id="SSF54534">
    <property type="entry name" value="FKBP-like"/>
    <property type="match status" value="1"/>
</dbReference>
<feature type="domain" description="PPIase FKBP-type" evidence="5">
    <location>
        <begin position="151"/>
        <end position="214"/>
    </location>
</feature>
<dbReference type="Gramene" id="OBART01G19760.4">
    <property type="protein sequence ID" value="OBART01G19760.4"/>
    <property type="gene ID" value="OBART01G19760"/>
</dbReference>
<dbReference type="PANTHER" id="PTHR46512:SF11">
    <property type="entry name" value="PEPTIDYLPROLYL ISOMERASE"/>
    <property type="match status" value="1"/>
</dbReference>
<keyword evidence="1" id="KW-0677">Repeat</keyword>
<dbReference type="InterPro" id="IPR050754">
    <property type="entry name" value="FKBP4/5/8-like"/>
</dbReference>
<dbReference type="EnsemblPlants" id="OBART01G19760.4">
    <property type="protein sequence ID" value="OBART01G19760.4"/>
    <property type="gene ID" value="OBART01G19760"/>
</dbReference>
<keyword evidence="3" id="KW-0413">Isomerase</keyword>
<keyword evidence="2" id="KW-0802">TPR repeat</keyword>